<evidence type="ECO:0000313" key="4">
    <source>
        <dbReference type="EMBL" id="MBB4118259.1"/>
    </source>
</evidence>
<gene>
    <name evidence="4" type="ORF">GGR32_000533</name>
</gene>
<feature type="domain" description="DUF5689" evidence="3">
    <location>
        <begin position="44"/>
        <end position="268"/>
    </location>
</feature>
<feature type="chain" id="PRO_5032394759" description="DUF5689 domain-containing protein" evidence="1">
    <location>
        <begin position="25"/>
        <end position="637"/>
    </location>
</feature>
<dbReference type="EMBL" id="JACIFO010000002">
    <property type="protein sequence ID" value="MBB4118259.1"/>
    <property type="molecule type" value="Genomic_DNA"/>
</dbReference>
<dbReference type="NCBIfam" id="NF038128">
    <property type="entry name" value="choice_anch_J"/>
    <property type="match status" value="2"/>
</dbReference>
<protein>
    <recommendedName>
        <fullName evidence="6">DUF5689 domain-containing protein</fullName>
    </recommendedName>
</protein>
<dbReference type="Proteomes" id="UP000553034">
    <property type="component" value="Unassembled WGS sequence"/>
</dbReference>
<keyword evidence="1" id="KW-0732">Signal</keyword>
<dbReference type="InterPro" id="IPR032185">
    <property type="entry name" value="DUF5017"/>
</dbReference>
<comment type="caution">
    <text evidence="4">The sequence shown here is derived from an EMBL/GenBank/DDBJ whole genome shotgun (WGS) entry which is preliminary data.</text>
</comment>
<keyword evidence="5" id="KW-1185">Reference proteome</keyword>
<dbReference type="Pfam" id="PF18942">
    <property type="entry name" value="DUF5689"/>
    <property type="match status" value="1"/>
</dbReference>
<reference evidence="4 5" key="1">
    <citation type="submission" date="2020-08" db="EMBL/GenBank/DDBJ databases">
        <title>Genomic Encyclopedia of Type Strains, Phase IV (KMG-IV): sequencing the most valuable type-strain genomes for metagenomic binning, comparative biology and taxonomic classification.</title>
        <authorList>
            <person name="Goeker M."/>
        </authorList>
    </citation>
    <scope>NUCLEOTIDE SEQUENCE [LARGE SCALE GENOMIC DNA]</scope>
    <source>
        <strain evidence="4 5">DSM 29568</strain>
    </source>
</reference>
<feature type="domain" description="DUF5017" evidence="2">
    <location>
        <begin position="544"/>
        <end position="627"/>
    </location>
</feature>
<feature type="domain" description="DUF5017" evidence="2">
    <location>
        <begin position="354"/>
        <end position="439"/>
    </location>
</feature>
<name>A0A840EIP5_9FLAO</name>
<evidence type="ECO:0000256" key="1">
    <source>
        <dbReference type="SAM" id="SignalP"/>
    </source>
</evidence>
<dbReference type="InterPro" id="IPR043744">
    <property type="entry name" value="DUF5689"/>
</dbReference>
<proteinExistence type="predicted"/>
<feature type="signal peptide" evidence="1">
    <location>
        <begin position="1"/>
        <end position="24"/>
    </location>
</feature>
<dbReference type="Gene3D" id="2.60.120.200">
    <property type="match status" value="2"/>
</dbReference>
<sequence>MKTIKNLKLFAILALFGAVLTACVQDDDYNTPEAGIEEPNVTVNYTLGELKQLLVASEGAPVKVGEGVSEPMYLEAYIVSNDKEGNIYKQVYVQDKPENPTHAIMISTEATGMFAIYGKGRKVYIRIDGLTVAMNKGMPIIGGTPDSNYGATRISENKFYEHVLPSTTIAEIVPLALTLSEAKNDTYLGMYAEIANAQFANPNQNYTTNSENTSVSVEDCEGANVELRNSSFADFADNPLPNGNGTIKAIIAKYGDNYQFFINTDKDVDFAGARCGAGEVGVFDAPFSEDFEGLTDYDNVSLDGWSNILVDGDRVWQAREHSDNMYAQLSAFNASGAVNAWLVTPGINIATVNNPVLSFETADGHNNGDALTVKISTNFDGDINTATWIDINPTLATGTTQGYGDFVFSGEIDLSAYVGENVFVAFIYEGDANGVTSTFQVDNVYIGEAGEQGNGGDNGGGENPGGDVTIVPAPLTEDFESFADYDNVSLTGWTNVKTTGDRVWQARAYDGNMYAQLNAHNAGGDVEGWLVTPGVDLTGITAPYLQFDSKDAYNNGDVLTVKVSTDFSGDVTTATWTDLDPIIATGSTGGHAPNFTDSGQVDLSAYAGQNVFVAFVYVGSANGVTTTMQIDNIFIGE</sequence>
<accession>A0A840EIP5</accession>
<dbReference type="Pfam" id="PF16409">
    <property type="entry name" value="DUF5017"/>
    <property type="match status" value="2"/>
</dbReference>
<evidence type="ECO:0008006" key="6">
    <source>
        <dbReference type="Google" id="ProtNLM"/>
    </source>
</evidence>
<evidence type="ECO:0000259" key="2">
    <source>
        <dbReference type="Pfam" id="PF16409"/>
    </source>
</evidence>
<evidence type="ECO:0000259" key="3">
    <source>
        <dbReference type="Pfam" id="PF18942"/>
    </source>
</evidence>
<dbReference type="PROSITE" id="PS51257">
    <property type="entry name" value="PROKAR_LIPOPROTEIN"/>
    <property type="match status" value="1"/>
</dbReference>
<organism evidence="4 5">
    <name type="scientific">Mesonia hippocampi</name>
    <dbReference type="NCBI Taxonomy" id="1628250"/>
    <lineage>
        <taxon>Bacteria</taxon>
        <taxon>Pseudomonadati</taxon>
        <taxon>Bacteroidota</taxon>
        <taxon>Flavobacteriia</taxon>
        <taxon>Flavobacteriales</taxon>
        <taxon>Flavobacteriaceae</taxon>
        <taxon>Mesonia</taxon>
    </lineage>
</organism>
<dbReference type="AlphaFoldDB" id="A0A840EIP5"/>
<evidence type="ECO:0000313" key="5">
    <source>
        <dbReference type="Proteomes" id="UP000553034"/>
    </source>
</evidence>
<dbReference type="RefSeq" id="WP_183476071.1">
    <property type="nucleotide sequence ID" value="NZ_JACIFO010000002.1"/>
</dbReference>